<dbReference type="RefSeq" id="WP_186911042.1">
    <property type="nucleotide sequence ID" value="NZ_JACOFV010000002.1"/>
</dbReference>
<dbReference type="AlphaFoldDB" id="A0A923KNY5"/>
<dbReference type="InterPro" id="IPR051553">
    <property type="entry name" value="Ran_GTPase-activating"/>
</dbReference>
<dbReference type="SUPFAM" id="SSF50985">
    <property type="entry name" value="RCC1/BLIP-II"/>
    <property type="match status" value="1"/>
</dbReference>
<keyword evidence="2" id="KW-1185">Reference proteome</keyword>
<dbReference type="Proteomes" id="UP000634011">
    <property type="component" value="Unassembled WGS sequence"/>
</dbReference>
<gene>
    <name evidence="1" type="ORF">H8K32_03230</name>
</gene>
<evidence type="ECO:0000313" key="2">
    <source>
        <dbReference type="Proteomes" id="UP000634011"/>
    </source>
</evidence>
<dbReference type="PANTHER" id="PTHR45982">
    <property type="entry name" value="REGULATOR OF CHROMOSOME CONDENSATION"/>
    <property type="match status" value="1"/>
</dbReference>
<dbReference type="InterPro" id="IPR009091">
    <property type="entry name" value="RCC1/BLIP-II"/>
</dbReference>
<dbReference type="PANTHER" id="PTHR45982:SF1">
    <property type="entry name" value="REGULATOR OF CHROMOSOME CONDENSATION"/>
    <property type="match status" value="1"/>
</dbReference>
<accession>A0A923KNY5</accession>
<protein>
    <submittedName>
        <fullName evidence="1">Uncharacterized protein</fullName>
    </submittedName>
</protein>
<dbReference type="Gene3D" id="2.130.10.30">
    <property type="entry name" value="Regulator of chromosome condensation 1/beta-lactamase-inhibitor protein II"/>
    <property type="match status" value="2"/>
</dbReference>
<proteinExistence type="predicted"/>
<comment type="caution">
    <text evidence="1">The sequence shown here is derived from an EMBL/GenBank/DDBJ whole genome shotgun (WGS) entry which is preliminary data.</text>
</comment>
<dbReference type="EMBL" id="JACOFV010000002">
    <property type="protein sequence ID" value="MBC3861101.1"/>
    <property type="molecule type" value="Genomic_DNA"/>
</dbReference>
<evidence type="ECO:0000313" key="1">
    <source>
        <dbReference type="EMBL" id="MBC3861101.1"/>
    </source>
</evidence>
<sequence>MNISISSNGMPIKRICLALAGVGFTALLAGCGGGSSSSVVTPPPPPVVTIDVFGARGTTLTAQVTSSNCSATPTVSWQTSGGVALGTGLSIQDTQPASAITATATCSTATATENLQALSVYNTLAAFAVMQNNSAEAWGNPVWGGQTAAGEALTNISQLFPSERGFAALLADSTVQTWGSGYVAVKDPNLTDPSKGAITTSALTNIASVIPGRVAYFGVKKDGSFVAWGNYRGLITQVDVAMNDATAGLSATTLASLTNVKSIASTEGAYAALKADGTVVSFGDPDSGGDSSSVKAQLTGVTQVVGTNYDFLALRKDGTVVGWTGQFGWAIPTSNQTLSNVNNLTVDGTVGVATTNSGTASAFGYTPDVDAADSTSVASLLTGVANIYATQTSFAALLSNGNVVSWGDLPRMQASLNTVQSSLTNVKNIVSSEYAFAALKGDGTVVTWGDPIVGGDSSKVSAQLTNVVALTSNKYAFAALKSNGTVVTWGMASKGGDSSAVASNLTNVRAIYATPFGAFLAVNKDGTFVNWGDQWAGGGKTPAKLTKIPFAS</sequence>
<reference evidence="1" key="1">
    <citation type="submission" date="2020-08" db="EMBL/GenBank/DDBJ databases">
        <title>Novel species isolated from subtropical streams in China.</title>
        <authorList>
            <person name="Lu H."/>
        </authorList>
    </citation>
    <scope>NUCLEOTIDE SEQUENCE</scope>
    <source>
        <strain evidence="1">KACC 12607</strain>
    </source>
</reference>
<organism evidence="1 2">
    <name type="scientific">Undibacterium jejuense</name>
    <dbReference type="NCBI Taxonomy" id="1344949"/>
    <lineage>
        <taxon>Bacteria</taxon>
        <taxon>Pseudomonadati</taxon>
        <taxon>Pseudomonadota</taxon>
        <taxon>Betaproteobacteria</taxon>
        <taxon>Burkholderiales</taxon>
        <taxon>Oxalobacteraceae</taxon>
        <taxon>Undibacterium</taxon>
    </lineage>
</organism>
<name>A0A923KNY5_9BURK</name>